<proteinExistence type="inferred from homology"/>
<evidence type="ECO:0000313" key="5">
    <source>
        <dbReference type="EMBL" id="MBB6480848.1"/>
    </source>
</evidence>
<dbReference type="GO" id="GO:0005829">
    <property type="term" value="C:cytosol"/>
    <property type="evidence" value="ECO:0007669"/>
    <property type="project" value="TreeGrafter"/>
</dbReference>
<evidence type="ECO:0000256" key="2">
    <source>
        <dbReference type="ARBA" id="ARBA00022723"/>
    </source>
</evidence>
<dbReference type="GO" id="GO:0046872">
    <property type="term" value="F:metal ion binding"/>
    <property type="evidence" value="ECO:0007669"/>
    <property type="project" value="UniProtKB-KW"/>
</dbReference>
<evidence type="ECO:0000256" key="4">
    <source>
        <dbReference type="PIRSR" id="PIRSR005902-1"/>
    </source>
</evidence>
<dbReference type="PROSITE" id="PS01090">
    <property type="entry name" value="TATD_2"/>
    <property type="match status" value="1"/>
</dbReference>
<dbReference type="InterPro" id="IPR032466">
    <property type="entry name" value="Metal_Hydrolase"/>
</dbReference>
<dbReference type="Pfam" id="PF01026">
    <property type="entry name" value="TatD_DNase"/>
    <property type="match status" value="1"/>
</dbReference>
<dbReference type="InterPro" id="IPR001130">
    <property type="entry name" value="TatD-like"/>
</dbReference>
<dbReference type="GO" id="GO:0004536">
    <property type="term" value="F:DNA nuclease activity"/>
    <property type="evidence" value="ECO:0007669"/>
    <property type="project" value="InterPro"/>
</dbReference>
<evidence type="ECO:0000256" key="3">
    <source>
        <dbReference type="ARBA" id="ARBA00022801"/>
    </source>
</evidence>
<feature type="binding site" evidence="4">
    <location>
        <position position="154"/>
    </location>
    <ligand>
        <name>a divalent metal cation</name>
        <dbReference type="ChEBI" id="CHEBI:60240"/>
        <label>2</label>
    </ligand>
</feature>
<feature type="binding site" evidence="4">
    <location>
        <position position="9"/>
    </location>
    <ligand>
        <name>a divalent metal cation</name>
        <dbReference type="ChEBI" id="CHEBI:60240"/>
        <label>1</label>
    </ligand>
</feature>
<dbReference type="EC" id="3.1.21.-" evidence="5"/>
<dbReference type="RefSeq" id="WP_184747104.1">
    <property type="nucleotide sequence ID" value="NZ_JACHGJ010000004.1"/>
</dbReference>
<dbReference type="SUPFAM" id="SSF51556">
    <property type="entry name" value="Metallo-dependent hydrolases"/>
    <property type="match status" value="1"/>
</dbReference>
<evidence type="ECO:0000313" key="6">
    <source>
        <dbReference type="Proteomes" id="UP000587760"/>
    </source>
</evidence>
<dbReference type="EMBL" id="JACHGJ010000004">
    <property type="protein sequence ID" value="MBB6480848.1"/>
    <property type="molecule type" value="Genomic_DNA"/>
</dbReference>
<accession>A0A841RDZ6</accession>
<feature type="binding site" evidence="4">
    <location>
        <position position="130"/>
    </location>
    <ligand>
        <name>a divalent metal cation</name>
        <dbReference type="ChEBI" id="CHEBI:60240"/>
        <label>2</label>
    </ligand>
</feature>
<dbReference type="GO" id="GO:0016788">
    <property type="term" value="F:hydrolase activity, acting on ester bonds"/>
    <property type="evidence" value="ECO:0007669"/>
    <property type="project" value="InterPro"/>
</dbReference>
<comment type="similarity">
    <text evidence="1">Belongs to the metallo-dependent hydrolases superfamily. TatD-type hydrolase family.</text>
</comment>
<feature type="binding site" evidence="4">
    <location>
        <position position="94"/>
    </location>
    <ligand>
        <name>a divalent metal cation</name>
        <dbReference type="ChEBI" id="CHEBI:60240"/>
        <label>1</label>
    </ligand>
</feature>
<protein>
    <submittedName>
        <fullName evidence="5">TatD DNase family protein</fullName>
        <ecNumber evidence="5">3.1.21.-</ecNumber>
    </submittedName>
</protein>
<keyword evidence="6" id="KW-1185">Reference proteome</keyword>
<reference evidence="5 6" key="1">
    <citation type="submission" date="2020-08" db="EMBL/GenBank/DDBJ databases">
        <title>Genomic Encyclopedia of Type Strains, Phase IV (KMG-IV): sequencing the most valuable type-strain genomes for metagenomic binning, comparative biology and taxonomic classification.</title>
        <authorList>
            <person name="Goeker M."/>
        </authorList>
    </citation>
    <scope>NUCLEOTIDE SEQUENCE [LARGE SCALE GENOMIC DNA]</scope>
    <source>
        <strain evidence="5 6">DSM 2461</strain>
    </source>
</reference>
<dbReference type="PIRSF" id="PIRSF005902">
    <property type="entry name" value="DNase_TatD"/>
    <property type="match status" value="1"/>
</dbReference>
<organism evidence="5 6">
    <name type="scientific">Spirochaeta isovalerica</name>
    <dbReference type="NCBI Taxonomy" id="150"/>
    <lineage>
        <taxon>Bacteria</taxon>
        <taxon>Pseudomonadati</taxon>
        <taxon>Spirochaetota</taxon>
        <taxon>Spirochaetia</taxon>
        <taxon>Spirochaetales</taxon>
        <taxon>Spirochaetaceae</taxon>
        <taxon>Spirochaeta</taxon>
    </lineage>
</organism>
<dbReference type="NCBIfam" id="TIGR00010">
    <property type="entry name" value="YchF/TatD family DNA exonuclease"/>
    <property type="match status" value="1"/>
</dbReference>
<dbReference type="PANTHER" id="PTHR46124">
    <property type="entry name" value="D-AMINOACYL-TRNA DEACYLASE"/>
    <property type="match status" value="1"/>
</dbReference>
<feature type="binding site" evidence="4">
    <location>
        <position position="7"/>
    </location>
    <ligand>
        <name>a divalent metal cation</name>
        <dbReference type="ChEBI" id="CHEBI:60240"/>
        <label>1</label>
    </ligand>
</feature>
<dbReference type="InterPro" id="IPR018228">
    <property type="entry name" value="DNase_TatD-rel_CS"/>
</dbReference>
<keyword evidence="2 4" id="KW-0479">Metal-binding</keyword>
<dbReference type="FunFam" id="3.20.20.140:FF:000005">
    <property type="entry name" value="TatD family hydrolase"/>
    <property type="match status" value="1"/>
</dbReference>
<dbReference type="Proteomes" id="UP000587760">
    <property type="component" value="Unassembled WGS sequence"/>
</dbReference>
<dbReference type="AlphaFoldDB" id="A0A841RDZ6"/>
<dbReference type="CDD" id="cd01310">
    <property type="entry name" value="TatD_DNAse"/>
    <property type="match status" value="1"/>
</dbReference>
<sequence>MNYFDTHAHIGLIHEDPIEQLLIVKEAAREGVKGIISICNNLRDFPEIYDNLSSASNVYFSAGVSPSEVDHPGKDWQYVLTGFLKQNKVVALGETGLDYFKKYGDKNSQVELFIQQLEIADHYELPVIIHNRNAGDDILDILKTKLPDRGGVLHCFSEDWGFAKKALSLHDNLYISFAGNLTYKNAKNLHETVANMPLDRIVIESESPFMIPAEHRGKRNKPKYLPSTADFVAQIRDTDLETICESLYENSLRLFNIDGK</sequence>
<comment type="caution">
    <text evidence="5">The sequence shown here is derived from an EMBL/GenBank/DDBJ whole genome shotgun (WGS) entry which is preliminary data.</text>
</comment>
<gene>
    <name evidence="5" type="ORF">HNR50_002521</name>
</gene>
<evidence type="ECO:0000256" key="1">
    <source>
        <dbReference type="ARBA" id="ARBA00009275"/>
    </source>
</evidence>
<dbReference type="InterPro" id="IPR015991">
    <property type="entry name" value="TatD/YcfH-like"/>
</dbReference>
<dbReference type="Gene3D" id="3.20.20.140">
    <property type="entry name" value="Metal-dependent hydrolases"/>
    <property type="match status" value="1"/>
</dbReference>
<dbReference type="PANTHER" id="PTHR46124:SF2">
    <property type="entry name" value="D-AMINOACYL-TRNA DEACYLASE"/>
    <property type="match status" value="1"/>
</dbReference>
<name>A0A841RDZ6_9SPIO</name>
<keyword evidence="3 5" id="KW-0378">Hydrolase</keyword>